<gene>
    <name evidence="2" type="ORF">G4P54_10030</name>
</gene>
<protein>
    <submittedName>
        <fullName evidence="2">Uncharacterized protein</fullName>
    </submittedName>
</protein>
<accession>A0A6H0WIT7</accession>
<sequence>MNFESKYLVRWGLPGWVFMIFITLLYLINEPGYIPKILKYKGFLLVGFTALAAALGIILGHIIHQISLFLWFVVPESRKRKWLVYFDREFKVDKRIVEEEELGKGIKNIYSYRLGQLHARRGLLTSLMLSFVTIIILCCTDLNLLSVKTIILESGNGL</sequence>
<name>A0A6H0WIT7_9BACI</name>
<dbReference type="AlphaFoldDB" id="A0A6H0WIT7"/>
<evidence type="ECO:0000313" key="2">
    <source>
        <dbReference type="EMBL" id="QIW80118.1"/>
    </source>
</evidence>
<dbReference type="KEGG" id="bteq:G4P54_10030"/>
<keyword evidence="1" id="KW-1133">Transmembrane helix</keyword>
<dbReference type="RefSeq" id="WP_167872560.1">
    <property type="nucleotide sequence ID" value="NZ_CP048852.1"/>
</dbReference>
<reference evidence="2 3" key="1">
    <citation type="submission" date="2020-02" db="EMBL/GenBank/DDBJ databases">
        <title>Genome sequencing, annotation and comparative genomic analysis of Bacillus tequilensis EA-CB0015, an effective biological control agent against Pseudocercospora fijiensis in banana plants.</title>
        <authorList>
            <person name="Cuellar-Gaviria T.Z."/>
            <person name="Ju K.-S."/>
            <person name="Villegas-Escobar V."/>
        </authorList>
    </citation>
    <scope>NUCLEOTIDE SEQUENCE [LARGE SCALE GENOMIC DNA]</scope>
    <source>
        <strain evidence="2 3">EA-CB0015</strain>
    </source>
</reference>
<evidence type="ECO:0000256" key="1">
    <source>
        <dbReference type="SAM" id="Phobius"/>
    </source>
</evidence>
<feature type="transmembrane region" description="Helical" evidence="1">
    <location>
        <begin position="48"/>
        <end position="74"/>
    </location>
</feature>
<evidence type="ECO:0000313" key="3">
    <source>
        <dbReference type="Proteomes" id="UP000501914"/>
    </source>
</evidence>
<keyword evidence="1" id="KW-0472">Membrane</keyword>
<feature type="transmembrane region" description="Helical" evidence="1">
    <location>
        <begin position="7"/>
        <end position="28"/>
    </location>
</feature>
<organism evidence="2 3">
    <name type="scientific">Bacillus tequilensis</name>
    <dbReference type="NCBI Taxonomy" id="227866"/>
    <lineage>
        <taxon>Bacteria</taxon>
        <taxon>Bacillati</taxon>
        <taxon>Bacillota</taxon>
        <taxon>Bacilli</taxon>
        <taxon>Bacillales</taxon>
        <taxon>Bacillaceae</taxon>
        <taxon>Bacillus</taxon>
    </lineage>
</organism>
<feature type="transmembrane region" description="Helical" evidence="1">
    <location>
        <begin position="123"/>
        <end position="145"/>
    </location>
</feature>
<dbReference type="Proteomes" id="UP000501914">
    <property type="component" value="Chromosome"/>
</dbReference>
<proteinExistence type="predicted"/>
<dbReference type="EMBL" id="CP048852">
    <property type="protein sequence ID" value="QIW80118.1"/>
    <property type="molecule type" value="Genomic_DNA"/>
</dbReference>
<keyword evidence="3" id="KW-1185">Reference proteome</keyword>
<keyword evidence="1" id="KW-0812">Transmembrane</keyword>